<dbReference type="Pfam" id="PF01312">
    <property type="entry name" value="Bac_export_2"/>
    <property type="match status" value="1"/>
</dbReference>
<dbReference type="EMBL" id="JBHRVA010000003">
    <property type="protein sequence ID" value="MFC3303180.1"/>
    <property type="molecule type" value="Genomic_DNA"/>
</dbReference>
<keyword evidence="16" id="KW-1185">Reference proteome</keyword>
<feature type="region of interest" description="Disordered" evidence="14">
    <location>
        <begin position="1"/>
        <end position="25"/>
    </location>
</feature>
<keyword evidence="7 13" id="KW-1005">Bacterial flagellum biogenesis</keyword>
<gene>
    <name evidence="13 15" type="primary">flhB</name>
    <name evidence="15" type="ORF">ACFONP_10605</name>
</gene>
<keyword evidence="5 13" id="KW-1003">Cell membrane</keyword>
<evidence type="ECO:0000313" key="15">
    <source>
        <dbReference type="EMBL" id="MFC3303180.1"/>
    </source>
</evidence>
<keyword evidence="15" id="KW-0969">Cilium</keyword>
<evidence type="ECO:0000256" key="1">
    <source>
        <dbReference type="ARBA" id="ARBA00004651"/>
    </source>
</evidence>
<organism evidence="15 16">
    <name type="scientific">Parvularcula lutaonensis</name>
    <dbReference type="NCBI Taxonomy" id="491923"/>
    <lineage>
        <taxon>Bacteria</taxon>
        <taxon>Pseudomonadati</taxon>
        <taxon>Pseudomonadota</taxon>
        <taxon>Alphaproteobacteria</taxon>
        <taxon>Parvularculales</taxon>
        <taxon>Parvularculaceae</taxon>
        <taxon>Parvularcula</taxon>
    </lineage>
</organism>
<evidence type="ECO:0000256" key="6">
    <source>
        <dbReference type="ARBA" id="ARBA00022692"/>
    </source>
</evidence>
<dbReference type="Gene3D" id="3.40.1690.10">
    <property type="entry name" value="secretion proteins EscU"/>
    <property type="match status" value="1"/>
</dbReference>
<accession>A0ABV7MEM1</accession>
<evidence type="ECO:0000256" key="10">
    <source>
        <dbReference type="ARBA" id="ARBA00023136"/>
    </source>
</evidence>
<keyword evidence="9 13" id="KW-1133">Transmembrane helix</keyword>
<name>A0ABV7MEM1_9PROT</name>
<protein>
    <recommendedName>
        <fullName evidence="3 13">Flagellar biosynthetic protein FlhB</fullName>
    </recommendedName>
</protein>
<evidence type="ECO:0000256" key="2">
    <source>
        <dbReference type="ARBA" id="ARBA00010690"/>
    </source>
</evidence>
<dbReference type="InterPro" id="IPR029025">
    <property type="entry name" value="T3SS_substrate_exporter_C"/>
</dbReference>
<keyword evidence="11 13" id="KW-1006">Bacterial flagellum protein export</keyword>
<keyword evidence="6 13" id="KW-0812">Transmembrane</keyword>
<dbReference type="NCBIfam" id="TIGR00328">
    <property type="entry name" value="flhB"/>
    <property type="match status" value="1"/>
</dbReference>
<keyword evidence="15" id="KW-0966">Cell projection</keyword>
<evidence type="ECO:0000256" key="12">
    <source>
        <dbReference type="ARBA" id="ARBA00025078"/>
    </source>
</evidence>
<comment type="caution">
    <text evidence="15">The sequence shown here is derived from an EMBL/GenBank/DDBJ whole genome shotgun (WGS) entry which is preliminary data.</text>
</comment>
<evidence type="ECO:0000256" key="4">
    <source>
        <dbReference type="ARBA" id="ARBA00022448"/>
    </source>
</evidence>
<feature type="transmembrane region" description="Helical" evidence="13">
    <location>
        <begin position="99"/>
        <end position="121"/>
    </location>
</feature>
<keyword evidence="4 13" id="KW-0813">Transport</keyword>
<proteinExistence type="inferred from homology"/>
<evidence type="ECO:0000256" key="5">
    <source>
        <dbReference type="ARBA" id="ARBA00022475"/>
    </source>
</evidence>
<sequence>MSEQPDESQKTEEPSPKKLADARKKGDVPVSKEVATLTSMIATILLIAFAGPPLVRTMSASMSPFVASVHDIRVEETTYDVTAVLGELFFKIFAAMSPLFLAFAAAALLAAFGQNALVFAVDRIKPKAERLNPMKGLKRIFSQDSLVELGKNLTKVAVVTGVVALFTMNELENFTAMASYDLNQIPLRMQSMVIKLLSAVLVVMVLIAVIDVIWKQMEYKKKQRMTKQEVKDEFKQTEGDPQIKQRMAEIRRSKKRRDSIAKVPDATVLIMNPTHYAVALRYVPSEGDAPVCIAKGRNLIALQMRDKANEHNVPVIENPPLARALHAAIEEDQPIPPQFFKAVAEVINYVYRTGQRSLTL</sequence>
<comment type="caution">
    <text evidence="13">Lacks conserved residue(s) required for the propagation of feature annotation.</text>
</comment>
<comment type="similarity">
    <text evidence="2 13">Belongs to the type III secretion exporter family.</text>
</comment>
<evidence type="ECO:0000256" key="11">
    <source>
        <dbReference type="ARBA" id="ARBA00023225"/>
    </source>
</evidence>
<comment type="subcellular location">
    <subcellularLocation>
        <location evidence="1">Cell membrane</location>
        <topology evidence="1">Multi-pass membrane protein</topology>
    </subcellularLocation>
</comment>
<dbReference type="SUPFAM" id="SSF160544">
    <property type="entry name" value="EscU C-terminal domain-like"/>
    <property type="match status" value="1"/>
</dbReference>
<reference evidence="16" key="1">
    <citation type="journal article" date="2019" name="Int. J. Syst. Evol. Microbiol.">
        <title>The Global Catalogue of Microorganisms (GCM) 10K type strain sequencing project: providing services to taxonomists for standard genome sequencing and annotation.</title>
        <authorList>
            <consortium name="The Broad Institute Genomics Platform"/>
            <consortium name="The Broad Institute Genome Sequencing Center for Infectious Disease"/>
            <person name="Wu L."/>
            <person name="Ma J."/>
        </authorList>
    </citation>
    <scope>NUCLEOTIDE SEQUENCE [LARGE SCALE GENOMIC DNA]</scope>
    <source>
        <strain evidence="16">KCTC 22245</strain>
    </source>
</reference>
<keyword evidence="10 13" id="KW-0472">Membrane</keyword>
<evidence type="ECO:0000313" key="16">
    <source>
        <dbReference type="Proteomes" id="UP001595607"/>
    </source>
</evidence>
<feature type="compositionally biased region" description="Basic and acidic residues" evidence="14">
    <location>
        <begin position="7"/>
        <end position="25"/>
    </location>
</feature>
<dbReference type="InterPro" id="IPR006135">
    <property type="entry name" value="T3SS_substrate_exporter"/>
</dbReference>
<evidence type="ECO:0000256" key="14">
    <source>
        <dbReference type="SAM" id="MobiDB-lite"/>
    </source>
</evidence>
<dbReference type="InterPro" id="IPR006136">
    <property type="entry name" value="FlhB"/>
</dbReference>
<feature type="transmembrane region" description="Helical" evidence="13">
    <location>
        <begin position="191"/>
        <end position="214"/>
    </location>
</feature>
<keyword evidence="15" id="KW-0282">Flagellum</keyword>
<feature type="transmembrane region" description="Helical" evidence="13">
    <location>
        <begin position="34"/>
        <end position="55"/>
    </location>
</feature>
<evidence type="ECO:0000256" key="8">
    <source>
        <dbReference type="ARBA" id="ARBA00022927"/>
    </source>
</evidence>
<evidence type="ECO:0000256" key="9">
    <source>
        <dbReference type="ARBA" id="ARBA00022989"/>
    </source>
</evidence>
<dbReference type="RefSeq" id="WP_189575472.1">
    <property type="nucleotide sequence ID" value="NZ_BMXU01000002.1"/>
</dbReference>
<dbReference type="Proteomes" id="UP001595607">
    <property type="component" value="Unassembled WGS sequence"/>
</dbReference>
<dbReference type="PANTHER" id="PTHR30531:SF12">
    <property type="entry name" value="FLAGELLAR BIOSYNTHETIC PROTEIN FLHB"/>
    <property type="match status" value="1"/>
</dbReference>
<comment type="function">
    <text evidence="12 13">Required for formation of the rod structure in the basal body of the flagellar apparatus. Together with FliI and FliH, may constitute the export apparatus of flagellin.</text>
</comment>
<keyword evidence="8 13" id="KW-0653">Protein transport</keyword>
<dbReference type="PANTHER" id="PTHR30531">
    <property type="entry name" value="FLAGELLAR BIOSYNTHETIC PROTEIN FLHB"/>
    <property type="match status" value="1"/>
</dbReference>
<evidence type="ECO:0000256" key="13">
    <source>
        <dbReference type="RuleBase" id="RU364091"/>
    </source>
</evidence>
<dbReference type="PRINTS" id="PR00950">
    <property type="entry name" value="TYPE3IMSPROT"/>
</dbReference>
<evidence type="ECO:0000256" key="7">
    <source>
        <dbReference type="ARBA" id="ARBA00022795"/>
    </source>
</evidence>
<evidence type="ECO:0000256" key="3">
    <source>
        <dbReference type="ARBA" id="ARBA00021622"/>
    </source>
</evidence>